<dbReference type="SUPFAM" id="SSF53448">
    <property type="entry name" value="Nucleotide-diphospho-sugar transferases"/>
    <property type="match status" value="1"/>
</dbReference>
<dbReference type="KEGG" id="bvo:Pan97_39330"/>
<evidence type="ECO:0000256" key="2">
    <source>
        <dbReference type="ARBA" id="ARBA00023157"/>
    </source>
</evidence>
<sequence length="235" mass="26013">MNNVTGVILNWKRPTNVARILSGWQASGIVTEAIVWNNNPAATFRHQWANVVNAAQDMGLYTRFATACLATNDCVLIQDDDLELPAESLRTLVDAWHDDFGIIHGVFGRAPKPDGSYARNIGGDTESPIVLTRVLVAHRRYASQFFQVAPAFANVQQGGKPAGNGEDIIFSYVAMSESGRLNRVHRVAVNELPAPHSIHGRNWKGHVAHRTRLLRACEAWLKGERHEAGRDLLHI</sequence>
<dbReference type="Proteomes" id="UP000318626">
    <property type="component" value="Chromosome"/>
</dbReference>
<name>A0A518CCC1_9BACT</name>
<dbReference type="EMBL" id="CP036289">
    <property type="protein sequence ID" value="QDU76876.1"/>
    <property type="molecule type" value="Genomic_DNA"/>
</dbReference>
<accession>A0A518CCC1</accession>
<keyword evidence="1 4" id="KW-0808">Transferase</keyword>
<dbReference type="Gene3D" id="3.90.550.10">
    <property type="entry name" value="Spore Coat Polysaccharide Biosynthesis Protein SpsA, Chain A"/>
    <property type="match status" value="1"/>
</dbReference>
<protein>
    <submittedName>
        <fullName evidence="4">Glycosyl transferase family 64 domain protein</fullName>
    </submittedName>
</protein>
<dbReference type="RefSeq" id="WP_144975336.1">
    <property type="nucleotide sequence ID" value="NZ_CP036289.1"/>
</dbReference>
<feature type="domain" description="Glycosyl transferase 64" evidence="3">
    <location>
        <begin position="7"/>
        <end position="193"/>
    </location>
</feature>
<gene>
    <name evidence="4" type="ORF">Pan97_39330</name>
</gene>
<evidence type="ECO:0000256" key="1">
    <source>
        <dbReference type="ARBA" id="ARBA00022679"/>
    </source>
</evidence>
<evidence type="ECO:0000259" key="3">
    <source>
        <dbReference type="Pfam" id="PF09258"/>
    </source>
</evidence>
<dbReference type="GO" id="GO:0016020">
    <property type="term" value="C:membrane"/>
    <property type="evidence" value="ECO:0007669"/>
    <property type="project" value="InterPro"/>
</dbReference>
<keyword evidence="2" id="KW-1015">Disulfide bond</keyword>
<dbReference type="InterPro" id="IPR029044">
    <property type="entry name" value="Nucleotide-diphossugar_trans"/>
</dbReference>
<proteinExistence type="predicted"/>
<dbReference type="GO" id="GO:0016757">
    <property type="term" value="F:glycosyltransferase activity"/>
    <property type="evidence" value="ECO:0007669"/>
    <property type="project" value="InterPro"/>
</dbReference>
<evidence type="ECO:0000313" key="4">
    <source>
        <dbReference type="EMBL" id="QDU76876.1"/>
    </source>
</evidence>
<reference evidence="5" key="1">
    <citation type="submission" date="2019-02" db="EMBL/GenBank/DDBJ databases">
        <title>Deep-cultivation of Planctomycetes and their phenomic and genomic characterization uncovers novel biology.</title>
        <authorList>
            <person name="Wiegand S."/>
            <person name="Jogler M."/>
            <person name="Boedeker C."/>
            <person name="Pinto D."/>
            <person name="Vollmers J."/>
            <person name="Rivas-Marin E."/>
            <person name="Kohn T."/>
            <person name="Peeters S.H."/>
            <person name="Heuer A."/>
            <person name="Rast P."/>
            <person name="Oberbeckmann S."/>
            <person name="Bunk B."/>
            <person name="Jeske O."/>
            <person name="Meyerdierks A."/>
            <person name="Storesund J.E."/>
            <person name="Kallscheuer N."/>
            <person name="Luecker S."/>
            <person name="Lage O.M."/>
            <person name="Pohl T."/>
            <person name="Merkel B.J."/>
            <person name="Hornburger P."/>
            <person name="Mueller R.-W."/>
            <person name="Bruemmer F."/>
            <person name="Labrenz M."/>
            <person name="Spormann A.M."/>
            <person name="Op den Camp H."/>
            <person name="Overmann J."/>
            <person name="Amann R."/>
            <person name="Jetten M.S.M."/>
            <person name="Mascher T."/>
            <person name="Medema M.H."/>
            <person name="Devos D.P."/>
            <person name="Kaster A.-K."/>
            <person name="Ovreas L."/>
            <person name="Rohde M."/>
            <person name="Galperin M.Y."/>
            <person name="Jogler C."/>
        </authorList>
    </citation>
    <scope>NUCLEOTIDE SEQUENCE [LARGE SCALE GENOMIC DNA]</scope>
    <source>
        <strain evidence="5">Pan97</strain>
    </source>
</reference>
<dbReference type="OrthoDB" id="5672604at2"/>
<evidence type="ECO:0000313" key="5">
    <source>
        <dbReference type="Proteomes" id="UP000318626"/>
    </source>
</evidence>
<keyword evidence="5" id="KW-1185">Reference proteome</keyword>
<organism evidence="4 5">
    <name type="scientific">Bremerella volcania</name>
    <dbReference type="NCBI Taxonomy" id="2527984"/>
    <lineage>
        <taxon>Bacteria</taxon>
        <taxon>Pseudomonadati</taxon>
        <taxon>Planctomycetota</taxon>
        <taxon>Planctomycetia</taxon>
        <taxon>Pirellulales</taxon>
        <taxon>Pirellulaceae</taxon>
        <taxon>Bremerella</taxon>
    </lineage>
</organism>
<dbReference type="Pfam" id="PF09258">
    <property type="entry name" value="Glyco_transf_64"/>
    <property type="match status" value="1"/>
</dbReference>
<dbReference type="AlphaFoldDB" id="A0A518CCC1"/>
<dbReference type="InterPro" id="IPR015338">
    <property type="entry name" value="GT64_dom"/>
</dbReference>